<evidence type="ECO:0000256" key="6">
    <source>
        <dbReference type="SAM" id="MobiDB-lite"/>
    </source>
</evidence>
<reference evidence="9 10" key="1">
    <citation type="submission" date="2019-06" db="EMBL/GenBank/DDBJ databases">
        <title>Sequencing the genomes of 1000 actinobacteria strains.</title>
        <authorList>
            <person name="Klenk H.-P."/>
        </authorList>
    </citation>
    <scope>NUCLEOTIDE SEQUENCE [LARGE SCALE GENOMIC DNA]</scope>
    <source>
        <strain evidence="9 10">DSM 45015</strain>
    </source>
</reference>
<evidence type="ECO:0000256" key="4">
    <source>
        <dbReference type="ARBA" id="ARBA00022989"/>
    </source>
</evidence>
<proteinExistence type="predicted"/>
<comment type="caution">
    <text evidence="9">The sequence shown here is derived from an EMBL/GenBank/DDBJ whole genome shotgun (WGS) entry which is preliminary data.</text>
</comment>
<keyword evidence="3 7" id="KW-0812">Transmembrane</keyword>
<dbReference type="RefSeq" id="WP_141924590.1">
    <property type="nucleotide sequence ID" value="NZ_VFQC01000001.1"/>
</dbReference>
<dbReference type="InterPro" id="IPR051791">
    <property type="entry name" value="Pra-immunoreactive"/>
</dbReference>
<evidence type="ECO:0000256" key="2">
    <source>
        <dbReference type="ARBA" id="ARBA00022475"/>
    </source>
</evidence>
<keyword evidence="2" id="KW-1003">Cell membrane</keyword>
<dbReference type="AlphaFoldDB" id="A0A543NMZ7"/>
<protein>
    <submittedName>
        <fullName evidence="9">Putative RDD family membrane protein YckC</fullName>
    </submittedName>
</protein>
<sequence length="201" mass="21335">MAHLYPPPGQPSGGHFPAGTGHPHTSPHGPHPAAPQGYPAWPGGAAAGPALASWPARACAYLVDMLVTVPVAFGIFVGGMLLSIEVFDAEGKSAEETPEMMLPVALLPLLAAFAVFAYFWLLHARWGRTLGKLLTGIRVVSLRTGRPPSLAPAAGRSLVHLALSMATCLGWLVDLLWPLWDEPYRQTLHDKAVGSCVVRAR</sequence>
<gene>
    <name evidence="9" type="ORF">FHX37_3195</name>
</gene>
<feature type="region of interest" description="Disordered" evidence="6">
    <location>
        <begin position="1"/>
        <end position="38"/>
    </location>
</feature>
<accession>A0A543NMZ7</accession>
<evidence type="ECO:0000256" key="7">
    <source>
        <dbReference type="SAM" id="Phobius"/>
    </source>
</evidence>
<evidence type="ECO:0000259" key="8">
    <source>
        <dbReference type="Pfam" id="PF06271"/>
    </source>
</evidence>
<name>A0A543NMZ7_9ACTN</name>
<evidence type="ECO:0000256" key="1">
    <source>
        <dbReference type="ARBA" id="ARBA00004651"/>
    </source>
</evidence>
<dbReference type="GO" id="GO:0005886">
    <property type="term" value="C:plasma membrane"/>
    <property type="evidence" value="ECO:0007669"/>
    <property type="project" value="UniProtKB-SubCell"/>
</dbReference>
<keyword evidence="10" id="KW-1185">Reference proteome</keyword>
<evidence type="ECO:0000313" key="9">
    <source>
        <dbReference type="EMBL" id="TQN33193.1"/>
    </source>
</evidence>
<evidence type="ECO:0000313" key="10">
    <source>
        <dbReference type="Proteomes" id="UP000317422"/>
    </source>
</evidence>
<dbReference type="EMBL" id="VFQC01000001">
    <property type="protein sequence ID" value="TQN33193.1"/>
    <property type="molecule type" value="Genomic_DNA"/>
</dbReference>
<evidence type="ECO:0000256" key="3">
    <source>
        <dbReference type="ARBA" id="ARBA00022692"/>
    </source>
</evidence>
<organism evidence="9 10">
    <name type="scientific">Haloactinospora alba</name>
    <dbReference type="NCBI Taxonomy" id="405555"/>
    <lineage>
        <taxon>Bacteria</taxon>
        <taxon>Bacillati</taxon>
        <taxon>Actinomycetota</taxon>
        <taxon>Actinomycetes</taxon>
        <taxon>Streptosporangiales</taxon>
        <taxon>Nocardiopsidaceae</taxon>
        <taxon>Haloactinospora</taxon>
    </lineage>
</organism>
<evidence type="ECO:0000256" key="5">
    <source>
        <dbReference type="ARBA" id="ARBA00023136"/>
    </source>
</evidence>
<feature type="transmembrane region" description="Helical" evidence="7">
    <location>
        <begin position="61"/>
        <end position="84"/>
    </location>
</feature>
<comment type="subcellular location">
    <subcellularLocation>
        <location evidence="1">Cell membrane</location>
        <topology evidence="1">Multi-pass membrane protein</topology>
    </subcellularLocation>
</comment>
<feature type="compositionally biased region" description="Pro residues" evidence="6">
    <location>
        <begin position="1"/>
        <end position="10"/>
    </location>
</feature>
<dbReference type="Proteomes" id="UP000317422">
    <property type="component" value="Unassembled WGS sequence"/>
</dbReference>
<dbReference type="InterPro" id="IPR010432">
    <property type="entry name" value="RDD"/>
</dbReference>
<feature type="compositionally biased region" description="Low complexity" evidence="6">
    <location>
        <begin position="17"/>
        <end position="28"/>
    </location>
</feature>
<feature type="domain" description="RDD" evidence="8">
    <location>
        <begin position="52"/>
        <end position="193"/>
    </location>
</feature>
<dbReference type="OrthoDB" id="9774993at2"/>
<dbReference type="Pfam" id="PF06271">
    <property type="entry name" value="RDD"/>
    <property type="match status" value="1"/>
</dbReference>
<keyword evidence="4 7" id="KW-1133">Transmembrane helix</keyword>
<keyword evidence="5 7" id="KW-0472">Membrane</keyword>
<dbReference type="PANTHER" id="PTHR36115">
    <property type="entry name" value="PROLINE-RICH ANTIGEN HOMOLOG-RELATED"/>
    <property type="match status" value="1"/>
</dbReference>
<feature type="transmembrane region" description="Helical" evidence="7">
    <location>
        <begin position="104"/>
        <end position="122"/>
    </location>
</feature>